<evidence type="ECO:0000259" key="5">
    <source>
        <dbReference type="Pfam" id="PF02782"/>
    </source>
</evidence>
<accession>A0ABW2Q0C5</accession>
<dbReference type="EC" id="2.7.1.17" evidence="6"/>
<dbReference type="CDD" id="cd07809">
    <property type="entry name" value="ASKHA_NBD_FGGY_BaXK-like"/>
    <property type="match status" value="1"/>
</dbReference>
<reference evidence="7" key="1">
    <citation type="journal article" date="2019" name="Int. J. Syst. Evol. Microbiol.">
        <title>The Global Catalogue of Microorganisms (GCM) 10K type strain sequencing project: providing services to taxonomists for standard genome sequencing and annotation.</title>
        <authorList>
            <consortium name="The Broad Institute Genomics Platform"/>
            <consortium name="The Broad Institute Genome Sequencing Center for Infectious Disease"/>
            <person name="Wu L."/>
            <person name="Ma J."/>
        </authorList>
    </citation>
    <scope>NUCLEOTIDE SEQUENCE [LARGE SCALE GENOMIC DNA]</scope>
    <source>
        <strain evidence="7">CGMCC 1.16305</strain>
    </source>
</reference>
<dbReference type="Pfam" id="PF02782">
    <property type="entry name" value="FGGY_C"/>
    <property type="match status" value="1"/>
</dbReference>
<dbReference type="InterPro" id="IPR018485">
    <property type="entry name" value="FGGY_C"/>
</dbReference>
<feature type="domain" description="Carbohydrate kinase FGGY C-terminal" evidence="5">
    <location>
        <begin position="279"/>
        <end position="477"/>
    </location>
</feature>
<dbReference type="GO" id="GO:0004856">
    <property type="term" value="F:D-xylulokinase activity"/>
    <property type="evidence" value="ECO:0007669"/>
    <property type="project" value="UniProtKB-EC"/>
</dbReference>
<dbReference type="SUPFAM" id="SSF53067">
    <property type="entry name" value="Actin-like ATPase domain"/>
    <property type="match status" value="2"/>
</dbReference>
<dbReference type="InterPro" id="IPR050406">
    <property type="entry name" value="FGGY_Carb_Kinase"/>
</dbReference>
<dbReference type="PANTHER" id="PTHR43095">
    <property type="entry name" value="SUGAR KINASE"/>
    <property type="match status" value="1"/>
</dbReference>
<keyword evidence="2 6" id="KW-0808">Transferase</keyword>
<feature type="domain" description="Carbohydrate kinase FGGY N-terminal" evidence="4">
    <location>
        <begin position="19"/>
        <end position="242"/>
    </location>
</feature>
<dbReference type="PANTHER" id="PTHR43095:SF5">
    <property type="entry name" value="XYLULOSE KINASE"/>
    <property type="match status" value="1"/>
</dbReference>
<protein>
    <submittedName>
        <fullName evidence="6">Xylulokinase</fullName>
        <ecNumber evidence="6">2.7.1.17</ecNumber>
    </submittedName>
</protein>
<evidence type="ECO:0000256" key="1">
    <source>
        <dbReference type="ARBA" id="ARBA00009156"/>
    </source>
</evidence>
<comment type="similarity">
    <text evidence="1">Belongs to the FGGY kinase family.</text>
</comment>
<sequence>MKSNKTNIKQAITKGETSLGIEFGSTRIKAVLIDNSFETIASGSYEWENILDDGIWTYNLVDIITGLQAAYSEMKQEVERNYGITIRTIGSIGISAMMHGYMAFDNTGELLVPFRTWRNATTGVAAKELTDKFQFNIPERWSIAHLYQAILNEEKHLPRIDLMTTLAGFIHWLLTGNKAIGIGDASGMFPIDESTQDYNKSMIKKFDELIAAKGYPWKLRDILPKIYISGEKAGELTEVGAKILDRSQNLQPGIPLCPPEGDAGTGMVATNSVRKRTGNISVGTSVFAMIVLEKELSKVYPEIDLVTTPNGNPVAMVHANNCSSDINAWLGLFREFSEAMGQKVDSNKLFDVMLNKALEADSDGGGLLSYGYFSGENITGLEKGRPLFVRSPESKFNLANFMRTHLFTAFGALKIGMDILTKKENISIDSILAHGGLFKTPVVGQKIAAAALNAPVSVMATAGEGGAWGIAILASYMMNKDQKESLEDFLDNKVFEEVDRQEIYPDEFDVKGFEAFSERYKKGLVIEQVAVDHLVENGGN</sequence>
<dbReference type="InterPro" id="IPR018484">
    <property type="entry name" value="FGGY_N"/>
</dbReference>
<dbReference type="Gene3D" id="3.30.420.40">
    <property type="match status" value="2"/>
</dbReference>
<evidence type="ECO:0000313" key="7">
    <source>
        <dbReference type="Proteomes" id="UP001596505"/>
    </source>
</evidence>
<dbReference type="InterPro" id="IPR043129">
    <property type="entry name" value="ATPase_NBD"/>
</dbReference>
<dbReference type="Pfam" id="PF00370">
    <property type="entry name" value="FGGY_N"/>
    <property type="match status" value="1"/>
</dbReference>
<evidence type="ECO:0000256" key="2">
    <source>
        <dbReference type="ARBA" id="ARBA00022679"/>
    </source>
</evidence>
<dbReference type="EMBL" id="JBHTCO010000017">
    <property type="protein sequence ID" value="MFC7394040.1"/>
    <property type="molecule type" value="Genomic_DNA"/>
</dbReference>
<name>A0ABW2Q0C5_9BACL</name>
<evidence type="ECO:0000259" key="4">
    <source>
        <dbReference type="Pfam" id="PF00370"/>
    </source>
</evidence>
<evidence type="ECO:0000256" key="3">
    <source>
        <dbReference type="ARBA" id="ARBA00022777"/>
    </source>
</evidence>
<proteinExistence type="inferred from homology"/>
<gene>
    <name evidence="6" type="ORF">ACFQRG_13850</name>
</gene>
<organism evidence="6 7">
    <name type="scientific">Scopulibacillus cellulosilyticus</name>
    <dbReference type="NCBI Taxonomy" id="2665665"/>
    <lineage>
        <taxon>Bacteria</taxon>
        <taxon>Bacillati</taxon>
        <taxon>Bacillota</taxon>
        <taxon>Bacilli</taxon>
        <taxon>Bacillales</taxon>
        <taxon>Sporolactobacillaceae</taxon>
        <taxon>Scopulibacillus</taxon>
    </lineage>
</organism>
<keyword evidence="7" id="KW-1185">Reference proteome</keyword>
<dbReference type="Proteomes" id="UP001596505">
    <property type="component" value="Unassembled WGS sequence"/>
</dbReference>
<dbReference type="RefSeq" id="WP_380966978.1">
    <property type="nucleotide sequence ID" value="NZ_JBHTCO010000017.1"/>
</dbReference>
<keyword evidence="3" id="KW-0418">Kinase</keyword>
<comment type="caution">
    <text evidence="6">The sequence shown here is derived from an EMBL/GenBank/DDBJ whole genome shotgun (WGS) entry which is preliminary data.</text>
</comment>
<evidence type="ECO:0000313" key="6">
    <source>
        <dbReference type="EMBL" id="MFC7394040.1"/>
    </source>
</evidence>